<keyword evidence="2" id="KW-1133">Transmembrane helix</keyword>
<reference evidence="6" key="1">
    <citation type="journal article" date="2019" name="Int. J. Syst. Evol. Microbiol.">
        <title>The Global Catalogue of Microorganisms (GCM) 10K type strain sequencing project: providing services to taxonomists for standard genome sequencing and annotation.</title>
        <authorList>
            <consortium name="The Broad Institute Genomics Platform"/>
            <consortium name="The Broad Institute Genome Sequencing Center for Infectious Disease"/>
            <person name="Wu L."/>
            <person name="Ma J."/>
        </authorList>
    </citation>
    <scope>NUCLEOTIDE SEQUENCE [LARGE SCALE GENOMIC DNA]</scope>
    <source>
        <strain evidence="6">NBRC 106593</strain>
    </source>
</reference>
<feature type="transmembrane region" description="Helical" evidence="2">
    <location>
        <begin position="202"/>
        <end position="220"/>
    </location>
</feature>
<dbReference type="Proteomes" id="UP001596356">
    <property type="component" value="Unassembled WGS sequence"/>
</dbReference>
<sequence>MSESRTKAPSLLVLAAAAPIACAALLGVTASSATALTAVPAQCAINQTLRYGSTGAQVRLLQAGVGSGVDGIFGRNTENAVKAFQSRHSLPATGVVDKATVAAFGCTVAGGTPTAGATGGATAGATGGATAGATGGATAGATGAATGAATATTAPTETATTTEAPTTTATQEATTAAAVTTAEATPTVAAPASTSHHGVSPWWWLLLPLILLPLLGWLLWRRRGVDEYETRQAAPVRRTEQPVVREPAKPVVREPAKPVVREPAKPVVREPAEPVVRDTTTKPLVGETAKPVVREPAKPVVPPTAHTTVRETPRPVVDTTREVRGTTPVIRDLTGDVEDGDVEVRYLNNAIGDHEQSLEDKSDDD</sequence>
<accession>A0ABW2ATY8</accession>
<dbReference type="EMBL" id="JBHSWJ010000002">
    <property type="protein sequence ID" value="MFC6714596.1"/>
    <property type="molecule type" value="Genomic_DNA"/>
</dbReference>
<dbReference type="InterPro" id="IPR036366">
    <property type="entry name" value="PGBDSf"/>
</dbReference>
<evidence type="ECO:0000256" key="1">
    <source>
        <dbReference type="SAM" id="MobiDB-lite"/>
    </source>
</evidence>
<keyword evidence="2" id="KW-0472">Membrane</keyword>
<feature type="region of interest" description="Disordered" evidence="1">
    <location>
        <begin position="148"/>
        <end position="175"/>
    </location>
</feature>
<dbReference type="InterPro" id="IPR002477">
    <property type="entry name" value="Peptidoglycan-bd-like"/>
</dbReference>
<dbReference type="Gene3D" id="1.10.101.10">
    <property type="entry name" value="PGBD-like superfamily/PGBD"/>
    <property type="match status" value="1"/>
</dbReference>
<evidence type="ECO:0000313" key="5">
    <source>
        <dbReference type="EMBL" id="MFC6714596.1"/>
    </source>
</evidence>
<organism evidence="5 6">
    <name type="scientific">Branchiibius cervicis</name>
    <dbReference type="NCBI Taxonomy" id="908252"/>
    <lineage>
        <taxon>Bacteria</taxon>
        <taxon>Bacillati</taxon>
        <taxon>Actinomycetota</taxon>
        <taxon>Actinomycetes</taxon>
        <taxon>Micrococcales</taxon>
        <taxon>Dermacoccaceae</taxon>
        <taxon>Branchiibius</taxon>
    </lineage>
</organism>
<name>A0ABW2ATY8_9MICO</name>
<dbReference type="Pfam" id="PF01471">
    <property type="entry name" value="PG_binding_1"/>
    <property type="match status" value="1"/>
</dbReference>
<dbReference type="SUPFAM" id="SSF47090">
    <property type="entry name" value="PGBD-like"/>
    <property type="match status" value="1"/>
</dbReference>
<feature type="domain" description="Peptidoglycan binding-like" evidence="4">
    <location>
        <begin position="56"/>
        <end position="103"/>
    </location>
</feature>
<comment type="caution">
    <text evidence="5">The sequence shown here is derived from an EMBL/GenBank/DDBJ whole genome shotgun (WGS) entry which is preliminary data.</text>
</comment>
<keyword evidence="3" id="KW-0732">Signal</keyword>
<gene>
    <name evidence="5" type="ORF">ACFQBT_12525</name>
</gene>
<dbReference type="RefSeq" id="WP_377823117.1">
    <property type="nucleotide sequence ID" value="NZ_JBHSWJ010000002.1"/>
</dbReference>
<keyword evidence="2" id="KW-0812">Transmembrane</keyword>
<keyword evidence="6" id="KW-1185">Reference proteome</keyword>
<evidence type="ECO:0000256" key="3">
    <source>
        <dbReference type="SAM" id="SignalP"/>
    </source>
</evidence>
<protein>
    <submittedName>
        <fullName evidence="5">Peptidoglycan-binding protein</fullName>
    </submittedName>
</protein>
<evidence type="ECO:0000259" key="4">
    <source>
        <dbReference type="Pfam" id="PF01471"/>
    </source>
</evidence>
<feature type="chain" id="PRO_5047107958" evidence="3">
    <location>
        <begin position="24"/>
        <end position="365"/>
    </location>
</feature>
<dbReference type="InterPro" id="IPR036365">
    <property type="entry name" value="PGBD-like_sf"/>
</dbReference>
<evidence type="ECO:0000313" key="6">
    <source>
        <dbReference type="Proteomes" id="UP001596356"/>
    </source>
</evidence>
<proteinExistence type="predicted"/>
<evidence type="ECO:0000256" key="2">
    <source>
        <dbReference type="SAM" id="Phobius"/>
    </source>
</evidence>
<feature type="signal peptide" evidence="3">
    <location>
        <begin position="1"/>
        <end position="23"/>
    </location>
</feature>